<dbReference type="GO" id="GO:0006310">
    <property type="term" value="P:DNA recombination"/>
    <property type="evidence" value="ECO:0007669"/>
    <property type="project" value="UniProtKB-KW"/>
</dbReference>
<dbReference type="Pfam" id="PF21530">
    <property type="entry name" value="Pif1_2B_dom"/>
    <property type="match status" value="1"/>
</dbReference>
<keyword evidence="6" id="KW-1185">Reference proteome</keyword>
<organism evidence="5 6">
    <name type="scientific">Mucor plumbeus</name>
    <dbReference type="NCBI Taxonomy" id="97098"/>
    <lineage>
        <taxon>Eukaryota</taxon>
        <taxon>Fungi</taxon>
        <taxon>Fungi incertae sedis</taxon>
        <taxon>Mucoromycota</taxon>
        <taxon>Mucoromycotina</taxon>
        <taxon>Mucoromycetes</taxon>
        <taxon>Mucorales</taxon>
        <taxon>Mucorineae</taxon>
        <taxon>Mucoraceae</taxon>
        <taxon>Mucor</taxon>
    </lineage>
</organism>
<dbReference type="EMBL" id="JAEPRC010000279">
    <property type="protein sequence ID" value="KAG2201608.1"/>
    <property type="molecule type" value="Genomic_DNA"/>
</dbReference>
<dbReference type="GO" id="GO:0005524">
    <property type="term" value="F:ATP binding"/>
    <property type="evidence" value="ECO:0007669"/>
    <property type="project" value="UniProtKB-KW"/>
</dbReference>
<reference evidence="5" key="1">
    <citation type="submission" date="2020-12" db="EMBL/GenBank/DDBJ databases">
        <title>Metabolic potential, ecology and presence of endohyphal bacteria is reflected in genomic diversity of Mucoromycotina.</title>
        <authorList>
            <person name="Muszewska A."/>
            <person name="Okrasinska A."/>
            <person name="Steczkiewicz K."/>
            <person name="Drgas O."/>
            <person name="Orlowska M."/>
            <person name="Perlinska-Lenart U."/>
            <person name="Aleksandrzak-Piekarczyk T."/>
            <person name="Szatraj K."/>
            <person name="Zielenkiewicz U."/>
            <person name="Pilsyk S."/>
            <person name="Malc E."/>
            <person name="Mieczkowski P."/>
            <person name="Kruszewska J.S."/>
            <person name="Biernat P."/>
            <person name="Pawlowska J."/>
        </authorList>
    </citation>
    <scope>NUCLEOTIDE SEQUENCE</scope>
    <source>
        <strain evidence="5">CBS 226.32</strain>
    </source>
</reference>
<dbReference type="InterPro" id="IPR027417">
    <property type="entry name" value="P-loop_NTPase"/>
</dbReference>
<dbReference type="GO" id="GO:0000723">
    <property type="term" value="P:telomere maintenance"/>
    <property type="evidence" value="ECO:0007669"/>
    <property type="project" value="InterPro"/>
</dbReference>
<dbReference type="InterPro" id="IPR049163">
    <property type="entry name" value="Pif1-like_2B_dom"/>
</dbReference>
<gene>
    <name evidence="5" type="ORF">INT46_008787</name>
</gene>
<dbReference type="PANTHER" id="PTHR10492">
    <property type="match status" value="1"/>
</dbReference>
<dbReference type="CDD" id="cd18809">
    <property type="entry name" value="SF1_C_RecD"/>
    <property type="match status" value="1"/>
</dbReference>
<feature type="domain" description="Helitron helicase-like" evidence="3">
    <location>
        <begin position="3"/>
        <end position="114"/>
    </location>
</feature>
<keyword evidence="1" id="KW-0227">DNA damage</keyword>
<accession>A0A8H7V342</accession>
<keyword evidence="1" id="KW-0067">ATP-binding</keyword>
<protein>
    <recommendedName>
        <fullName evidence="1">ATP-dependent DNA helicase</fullName>
        <ecNumber evidence="1">5.6.2.3</ecNumber>
    </recommendedName>
</protein>
<keyword evidence="1" id="KW-0234">DNA repair</keyword>
<feature type="domain" description="DNA helicase Pif1-like 2B" evidence="4">
    <location>
        <begin position="824"/>
        <end position="869"/>
    </location>
</feature>
<dbReference type="Pfam" id="PF14214">
    <property type="entry name" value="Helitron_like_N"/>
    <property type="match status" value="1"/>
</dbReference>
<sequence>MSSIGKKVILPSTFIGGPRFIAQLYQDAMNLVRRFGKPDLFITFTCNPAWPEITRELLQNQTAADRPDLCARVFHLKLKLFIEDIVKKSVLGKVVAYVYSIEFQKRGLPHCHMLFILYEDDKPRTTEQIDNIVSAEIPNPILNPLAHDTITTSMIHGPCGLLNPTAICMKNGRCSKNYPYEFNNATTINEGESQKIIYRRRVMNDRTTTRSNGRITVDNRWVVPHNLFLAAKFNAHINVEICNQINSIKYVYKYVFKGHDRAQVYMGTIEEDRRDEIRNFLDARYVSASEACWRLFSFPMHKEFPASQRLDIHLEGDRIIYFEEDDHPSEVLNRNLPETTLTAWFKYNLNNPHDLQAKEIIYPDFCEKYTFHKQENPRVWRPRHSGFGGTIGRVYTVSPKDIEKFHLRMLLYKIPGATSFIDLKTHNGQVYHSYQATARAMGLLSDDNKWSATLTEASTTMPPRNLRQLLCILSNLAEDYLYQNQPVPSEIGDEIFGHCLLDMNDILVNNRFDLKEMDGFKEIFPFVDIEADDPDLMPFNESQRIVYDTIRSYALEQDNSKIGTQPRIFFIDGPGGTGKTYCINALLNVVRRSNNIAIVVASSGTAALLLKGGRTAHSTFKIPLDISPSTMCDITPRSKMGQLIKRAKLIIWDECSMISKDLIETVDKSFQDILKNSLPFGGCLFVFAGDFRQVLPIIPALQSDNAALANELQLFSEYLLRIGEGRVETVTLSGNIPSDFIPIPSEMHLNCTNLLDLLRAVFTDISNSAFNNQYFARRVVLTPMNKDVAIINKILLERIPGRKTTYYSQDVICDPQFRMHVPVELLNSVESGSLPPHELVLRIGAPIILLRNLDPTAGLCNGTRLIVRSLHNSIIGAAIVTGPNAGNIVYIPRIKLITMANGKNPYDFSRVQLPVRLAFSMTINKAQGQTLDTIGLYLSSHVFGHGQLYVALSRVSKPSSIKIMIDPELSVLEVPFVYGKGVYSASFSCRKRRGCYLCIPLVKAQAITEDYISMWDKKQQATVPKCFNTSY</sequence>
<comment type="similarity">
    <text evidence="1">Belongs to the helicase family.</text>
</comment>
<dbReference type="EC" id="5.6.2.3" evidence="1"/>
<dbReference type="AlphaFoldDB" id="A0A8H7V342"/>
<evidence type="ECO:0000313" key="6">
    <source>
        <dbReference type="Proteomes" id="UP000650833"/>
    </source>
</evidence>
<name>A0A8H7V342_9FUNG</name>
<comment type="catalytic activity">
    <reaction evidence="1">
        <text>ATP + H2O = ADP + phosphate + H(+)</text>
        <dbReference type="Rhea" id="RHEA:13065"/>
        <dbReference type="ChEBI" id="CHEBI:15377"/>
        <dbReference type="ChEBI" id="CHEBI:15378"/>
        <dbReference type="ChEBI" id="CHEBI:30616"/>
        <dbReference type="ChEBI" id="CHEBI:43474"/>
        <dbReference type="ChEBI" id="CHEBI:456216"/>
        <dbReference type="EC" id="5.6.2.3"/>
    </reaction>
</comment>
<evidence type="ECO:0000259" key="2">
    <source>
        <dbReference type="Pfam" id="PF05970"/>
    </source>
</evidence>
<evidence type="ECO:0000259" key="4">
    <source>
        <dbReference type="Pfam" id="PF21530"/>
    </source>
</evidence>
<dbReference type="Proteomes" id="UP000650833">
    <property type="component" value="Unassembled WGS sequence"/>
</dbReference>
<dbReference type="InterPro" id="IPR010285">
    <property type="entry name" value="DNA_helicase_pif1-like_DEAD"/>
</dbReference>
<dbReference type="SUPFAM" id="SSF52540">
    <property type="entry name" value="P-loop containing nucleoside triphosphate hydrolases"/>
    <property type="match status" value="2"/>
</dbReference>
<dbReference type="GO" id="GO:0016787">
    <property type="term" value="F:hydrolase activity"/>
    <property type="evidence" value="ECO:0007669"/>
    <property type="project" value="UniProtKB-KW"/>
</dbReference>
<dbReference type="Gene3D" id="3.40.50.300">
    <property type="entry name" value="P-loop containing nucleotide triphosphate hydrolases"/>
    <property type="match status" value="1"/>
</dbReference>
<dbReference type="Pfam" id="PF05970">
    <property type="entry name" value="PIF1"/>
    <property type="match status" value="1"/>
</dbReference>
<dbReference type="OrthoDB" id="1075553at2759"/>
<dbReference type="GO" id="GO:0006281">
    <property type="term" value="P:DNA repair"/>
    <property type="evidence" value="ECO:0007669"/>
    <property type="project" value="UniProtKB-KW"/>
</dbReference>
<comment type="caution">
    <text evidence="5">The sequence shown here is derived from an EMBL/GenBank/DDBJ whole genome shotgun (WGS) entry which is preliminary data.</text>
</comment>
<feature type="domain" description="DNA helicase Pif1-like DEAD-box helicase" evidence="2">
    <location>
        <begin position="540"/>
        <end position="700"/>
    </location>
</feature>
<dbReference type="InterPro" id="IPR025476">
    <property type="entry name" value="Helitron_helicase-like"/>
</dbReference>
<dbReference type="GO" id="GO:0043139">
    <property type="term" value="F:5'-3' DNA helicase activity"/>
    <property type="evidence" value="ECO:0007669"/>
    <property type="project" value="UniProtKB-EC"/>
</dbReference>
<evidence type="ECO:0000256" key="1">
    <source>
        <dbReference type="RuleBase" id="RU363044"/>
    </source>
</evidence>
<keyword evidence="1" id="KW-0547">Nucleotide-binding</keyword>
<evidence type="ECO:0000259" key="3">
    <source>
        <dbReference type="Pfam" id="PF14214"/>
    </source>
</evidence>
<keyword evidence="1" id="KW-0233">DNA recombination</keyword>
<keyword evidence="1" id="KW-0378">Hydrolase</keyword>
<keyword evidence="1" id="KW-0347">Helicase</keyword>
<proteinExistence type="inferred from homology"/>
<comment type="cofactor">
    <cofactor evidence="1">
        <name>Mg(2+)</name>
        <dbReference type="ChEBI" id="CHEBI:18420"/>
    </cofactor>
</comment>
<dbReference type="PANTHER" id="PTHR10492:SF57">
    <property type="entry name" value="ATP-DEPENDENT DNA HELICASE"/>
    <property type="match status" value="1"/>
</dbReference>
<evidence type="ECO:0000313" key="5">
    <source>
        <dbReference type="EMBL" id="KAG2201608.1"/>
    </source>
</evidence>